<evidence type="ECO:0000313" key="2">
    <source>
        <dbReference type="Proteomes" id="UP000187203"/>
    </source>
</evidence>
<dbReference type="Proteomes" id="UP000187203">
    <property type="component" value="Unassembled WGS sequence"/>
</dbReference>
<name>A0A1R3KRN6_9ROSI</name>
<dbReference type="EMBL" id="AWUE01012252">
    <property type="protein sequence ID" value="OMP09755.1"/>
    <property type="molecule type" value="Genomic_DNA"/>
</dbReference>
<evidence type="ECO:0000313" key="1">
    <source>
        <dbReference type="EMBL" id="OMP09755.1"/>
    </source>
</evidence>
<dbReference type="AlphaFoldDB" id="A0A1R3KRN6"/>
<keyword evidence="2" id="KW-1185">Reference proteome</keyword>
<proteinExistence type="predicted"/>
<accession>A0A1R3KRN6</accession>
<gene>
    <name evidence="1" type="ORF">COLO4_05162</name>
</gene>
<organism evidence="1 2">
    <name type="scientific">Corchorus olitorius</name>
    <dbReference type="NCBI Taxonomy" id="93759"/>
    <lineage>
        <taxon>Eukaryota</taxon>
        <taxon>Viridiplantae</taxon>
        <taxon>Streptophyta</taxon>
        <taxon>Embryophyta</taxon>
        <taxon>Tracheophyta</taxon>
        <taxon>Spermatophyta</taxon>
        <taxon>Magnoliopsida</taxon>
        <taxon>eudicotyledons</taxon>
        <taxon>Gunneridae</taxon>
        <taxon>Pentapetalae</taxon>
        <taxon>rosids</taxon>
        <taxon>malvids</taxon>
        <taxon>Malvales</taxon>
        <taxon>Malvaceae</taxon>
        <taxon>Grewioideae</taxon>
        <taxon>Apeibeae</taxon>
        <taxon>Corchorus</taxon>
    </lineage>
</organism>
<reference evidence="2" key="1">
    <citation type="submission" date="2013-09" db="EMBL/GenBank/DDBJ databases">
        <title>Corchorus olitorius genome sequencing.</title>
        <authorList>
            <person name="Alam M."/>
            <person name="Haque M.S."/>
            <person name="Islam M.S."/>
            <person name="Emdad E.M."/>
            <person name="Islam M.M."/>
            <person name="Ahmed B."/>
            <person name="Halim A."/>
            <person name="Hossen Q.M.M."/>
            <person name="Hossain M.Z."/>
            <person name="Ahmed R."/>
            <person name="Khan M.M."/>
            <person name="Islam R."/>
            <person name="Rashid M.M."/>
            <person name="Khan S.A."/>
            <person name="Rahman M.S."/>
            <person name="Alam M."/>
            <person name="Yahiya A.S."/>
            <person name="Khan M.S."/>
            <person name="Azam M.S."/>
            <person name="Haque T."/>
            <person name="Lashkar M.Z.H."/>
            <person name="Akhand A.I."/>
            <person name="Morshed G."/>
            <person name="Roy S."/>
            <person name="Uddin K.S."/>
            <person name="Rabeya T."/>
            <person name="Hossain A.S."/>
            <person name="Chowdhury A."/>
            <person name="Snigdha A.R."/>
            <person name="Mortoza M.S."/>
            <person name="Matin S.A."/>
            <person name="Hoque S.M.E."/>
            <person name="Islam M.K."/>
            <person name="Roy D.K."/>
            <person name="Haider R."/>
            <person name="Moosa M.M."/>
            <person name="Elias S.M."/>
            <person name="Hasan A.M."/>
            <person name="Jahan S."/>
            <person name="Shafiuddin M."/>
            <person name="Mahmood N."/>
            <person name="Shommy N.S."/>
        </authorList>
    </citation>
    <scope>NUCLEOTIDE SEQUENCE [LARGE SCALE GENOMIC DNA]</scope>
    <source>
        <strain evidence="2">cv. O-4</strain>
    </source>
</reference>
<protein>
    <submittedName>
        <fullName evidence="1">Uncharacterized protein</fullName>
    </submittedName>
</protein>
<sequence length="68" mass="7581">MEVLPAGWLQTLGFCSVPFPRPNPRFNSRTSEMDMKRVISEGGQLFCERAFFGENLVQCIQSAMGIPG</sequence>
<comment type="caution">
    <text evidence="1">The sequence shown here is derived from an EMBL/GenBank/DDBJ whole genome shotgun (WGS) entry which is preliminary data.</text>
</comment>